<sequence>MTQDEIIDWLLADDPAIQYQTYRDLLDEGRPDIRARIATEGWGAQFLAARGSDGVWGDRFYQPKWISSHYTLLDLKLLNIAPDHAAIRDSIRKIFAEQKSDDGGIRCGQSDPRSDVCVNGMVLNYASYFGTPAEELTSIVDFLIDQHMQDGGFNCRSNRAKPHHSSLHSTVSVLEGIHEYLVNGYTYRAAELKNCAAAAREFMLLHRFYKSDRTGEIIRKDFLQLSFPPRWYYNILRALDHFQAARVPWDDRMLDAIDVLRAKRHKDGRWRTEAARAGQVHFKMEKGRQPSRWTTLMALRVLRAYSANGEN</sequence>
<proteinExistence type="predicted"/>
<dbReference type="RefSeq" id="WP_236113597.1">
    <property type="nucleotide sequence ID" value="NZ_JAKGTI010000001.1"/>
</dbReference>
<dbReference type="Proteomes" id="UP001201217">
    <property type="component" value="Unassembled WGS sequence"/>
</dbReference>
<comment type="caution">
    <text evidence="1">The sequence shown here is derived from an EMBL/GenBank/DDBJ whole genome shotgun (WGS) entry which is preliminary data.</text>
</comment>
<dbReference type="InterPro" id="IPR008930">
    <property type="entry name" value="Terpenoid_cyclase/PrenylTrfase"/>
</dbReference>
<evidence type="ECO:0008006" key="3">
    <source>
        <dbReference type="Google" id="ProtNLM"/>
    </source>
</evidence>
<evidence type="ECO:0000313" key="2">
    <source>
        <dbReference type="Proteomes" id="UP001201217"/>
    </source>
</evidence>
<reference evidence="1 2" key="1">
    <citation type="submission" date="2022-01" db="EMBL/GenBank/DDBJ databases">
        <title>Maritalea mediterranea sp. nov., isolated from marine plastic residues from the Malva-rosa beach (Valencia, Spain).</title>
        <authorList>
            <person name="Vidal-Verdu A."/>
            <person name="Molina-Menor E."/>
            <person name="Pascual J."/>
            <person name="Pereto J."/>
            <person name="Porcar M."/>
        </authorList>
    </citation>
    <scope>NUCLEOTIDE SEQUENCE [LARGE SCALE GENOMIC DNA]</scope>
    <source>
        <strain evidence="1 2">P4.10X</strain>
    </source>
</reference>
<evidence type="ECO:0000313" key="1">
    <source>
        <dbReference type="EMBL" id="MCF4098060.1"/>
    </source>
</evidence>
<name>A0ABS9E5C2_9HYPH</name>
<dbReference type="Gene3D" id="1.50.10.20">
    <property type="match status" value="1"/>
</dbReference>
<protein>
    <recommendedName>
        <fullName evidence="3">Squalene cyclase</fullName>
    </recommendedName>
</protein>
<accession>A0ABS9E5C2</accession>
<dbReference type="SUPFAM" id="SSF48239">
    <property type="entry name" value="Terpenoid cyclases/Protein prenyltransferases"/>
    <property type="match status" value="1"/>
</dbReference>
<dbReference type="EMBL" id="JAKGTI010000001">
    <property type="protein sequence ID" value="MCF4098060.1"/>
    <property type="molecule type" value="Genomic_DNA"/>
</dbReference>
<keyword evidence="2" id="KW-1185">Reference proteome</keyword>
<gene>
    <name evidence="1" type="ORF">L1I42_06100</name>
</gene>
<organism evidence="1 2">
    <name type="scientific">Maritalea mediterranea</name>
    <dbReference type="NCBI Taxonomy" id="2909667"/>
    <lineage>
        <taxon>Bacteria</taxon>
        <taxon>Pseudomonadati</taxon>
        <taxon>Pseudomonadota</taxon>
        <taxon>Alphaproteobacteria</taxon>
        <taxon>Hyphomicrobiales</taxon>
        <taxon>Devosiaceae</taxon>
        <taxon>Maritalea</taxon>
    </lineage>
</organism>